<dbReference type="Gene3D" id="3.20.20.70">
    <property type="entry name" value="Aldolase class I"/>
    <property type="match status" value="1"/>
</dbReference>
<keyword evidence="3" id="KW-1185">Reference proteome</keyword>
<accession>A0A5J4KMS8</accession>
<dbReference type="InterPro" id="IPR018225">
    <property type="entry name" value="Transaldolase_AS"/>
</dbReference>
<dbReference type="PROSITE" id="PS01054">
    <property type="entry name" value="TRANSALDOLASE_1"/>
    <property type="match status" value="1"/>
</dbReference>
<dbReference type="InterPro" id="IPR013785">
    <property type="entry name" value="Aldolase_TIM"/>
</dbReference>
<dbReference type="GO" id="GO:0005975">
    <property type="term" value="P:carbohydrate metabolic process"/>
    <property type="evidence" value="ECO:0007669"/>
    <property type="project" value="InterPro"/>
</dbReference>
<dbReference type="Proteomes" id="UP000326912">
    <property type="component" value="Unassembled WGS sequence"/>
</dbReference>
<proteinExistence type="predicted"/>
<dbReference type="Pfam" id="PF00923">
    <property type="entry name" value="TAL_FSA"/>
    <property type="match status" value="1"/>
</dbReference>
<dbReference type="SUPFAM" id="SSF51569">
    <property type="entry name" value="Aldolase"/>
    <property type="match status" value="1"/>
</dbReference>
<evidence type="ECO:0000256" key="1">
    <source>
        <dbReference type="ARBA" id="ARBA00023270"/>
    </source>
</evidence>
<dbReference type="PANTHER" id="PTHR10683:SF28">
    <property type="entry name" value="TRANSALDOLASE C"/>
    <property type="match status" value="1"/>
</dbReference>
<organism evidence="2 3">
    <name type="scientific">Dictyobacter vulcani</name>
    <dbReference type="NCBI Taxonomy" id="2607529"/>
    <lineage>
        <taxon>Bacteria</taxon>
        <taxon>Bacillati</taxon>
        <taxon>Chloroflexota</taxon>
        <taxon>Ktedonobacteria</taxon>
        <taxon>Ktedonobacterales</taxon>
        <taxon>Dictyobacteraceae</taxon>
        <taxon>Dictyobacter</taxon>
    </lineage>
</organism>
<evidence type="ECO:0000313" key="3">
    <source>
        <dbReference type="Proteomes" id="UP000326912"/>
    </source>
</evidence>
<sequence length="221" mass="24186">MALYIDSANLDDITAVAQTVPIAGVTTNPTLLLDARQRGQQASVEEVISRLLQNVHGTIFLQPSIANEERAYRETMSYIQIDPERVLAKIPMCKNGVRLGQRLHAEGQHIAFTAVTTVAQAYMAAMVGADYIIPYYNRLRRSGVDPCARIAQMAQVIGNRPTPTRILAASIKSTAEAAEALLSGAHDLTIPPAILLEMATDPESEEAIERFERDSARMKNL</sequence>
<dbReference type="EMBL" id="BKZW01000001">
    <property type="protein sequence ID" value="GER87727.1"/>
    <property type="molecule type" value="Genomic_DNA"/>
</dbReference>
<comment type="caution">
    <text evidence="2">The sequence shown here is derived from an EMBL/GenBank/DDBJ whole genome shotgun (WGS) entry which is preliminary data.</text>
</comment>
<reference evidence="2 3" key="1">
    <citation type="submission" date="2019-10" db="EMBL/GenBank/DDBJ databases">
        <title>Dictyobacter vulcani sp. nov., within the class Ktedonobacteria, isolated from soil of volcanic Mt. Zao.</title>
        <authorList>
            <person name="Zheng Y."/>
            <person name="Wang C.M."/>
            <person name="Sakai Y."/>
            <person name="Abe K."/>
            <person name="Yokota A."/>
            <person name="Yabe S."/>
        </authorList>
    </citation>
    <scope>NUCLEOTIDE SEQUENCE [LARGE SCALE GENOMIC DNA]</scope>
    <source>
        <strain evidence="2 3">W12</strain>
    </source>
</reference>
<dbReference type="RefSeq" id="WP_151755699.1">
    <property type="nucleotide sequence ID" value="NZ_BKZW01000001.1"/>
</dbReference>
<evidence type="ECO:0000313" key="2">
    <source>
        <dbReference type="EMBL" id="GER87727.1"/>
    </source>
</evidence>
<protein>
    <submittedName>
        <fullName evidence="2">Fructose-6-phosphate aldolase</fullName>
    </submittedName>
</protein>
<gene>
    <name evidence="2" type="primary">fsa</name>
    <name evidence="2" type="ORF">KDW_18890</name>
</gene>
<dbReference type="InterPro" id="IPR001585">
    <property type="entry name" value="TAL/FSA"/>
</dbReference>
<dbReference type="PANTHER" id="PTHR10683">
    <property type="entry name" value="TRANSALDOLASE"/>
    <property type="match status" value="1"/>
</dbReference>
<keyword evidence="1" id="KW-0704">Schiff base</keyword>
<dbReference type="AlphaFoldDB" id="A0A5J4KMS8"/>
<name>A0A5J4KMS8_9CHLR</name>